<name>A0ABP4TK84_9ACTN</name>
<feature type="compositionally biased region" description="Gly residues" evidence="1">
    <location>
        <begin position="46"/>
        <end position="68"/>
    </location>
</feature>
<feature type="compositionally biased region" description="Polar residues" evidence="1">
    <location>
        <begin position="1"/>
        <end position="11"/>
    </location>
</feature>
<proteinExistence type="predicted"/>
<keyword evidence="3" id="KW-1185">Reference proteome</keyword>
<accession>A0ABP4TK84</accession>
<protein>
    <submittedName>
        <fullName evidence="2">Uncharacterized protein</fullName>
    </submittedName>
</protein>
<sequence length="68" mass="6919">MTRPNPATTTWAGCWKRKVKGRRTLTTAPCGGSRHRGTRARPTAGSGSGSGSGPGRGSDAGSGNGHPW</sequence>
<comment type="caution">
    <text evidence="2">The sequence shown here is derived from an EMBL/GenBank/DDBJ whole genome shotgun (WGS) entry which is preliminary data.</text>
</comment>
<reference evidence="3" key="1">
    <citation type="journal article" date="2019" name="Int. J. Syst. Evol. Microbiol.">
        <title>The Global Catalogue of Microorganisms (GCM) 10K type strain sequencing project: providing services to taxonomists for standard genome sequencing and annotation.</title>
        <authorList>
            <consortium name="The Broad Institute Genomics Platform"/>
            <consortium name="The Broad Institute Genome Sequencing Center for Infectious Disease"/>
            <person name="Wu L."/>
            <person name="Ma J."/>
        </authorList>
    </citation>
    <scope>NUCLEOTIDE SEQUENCE [LARGE SCALE GENOMIC DNA]</scope>
    <source>
        <strain evidence="3">JCM 13929</strain>
    </source>
</reference>
<organism evidence="2 3">
    <name type="scientific">Nonomuraea maheshkhaliensis</name>
    <dbReference type="NCBI Taxonomy" id="419590"/>
    <lineage>
        <taxon>Bacteria</taxon>
        <taxon>Bacillati</taxon>
        <taxon>Actinomycetota</taxon>
        <taxon>Actinomycetes</taxon>
        <taxon>Streptosporangiales</taxon>
        <taxon>Streptosporangiaceae</taxon>
        <taxon>Nonomuraea</taxon>
    </lineage>
</organism>
<dbReference type="Proteomes" id="UP001500064">
    <property type="component" value="Unassembled WGS sequence"/>
</dbReference>
<feature type="region of interest" description="Disordered" evidence="1">
    <location>
        <begin position="1"/>
        <end position="68"/>
    </location>
</feature>
<evidence type="ECO:0000313" key="3">
    <source>
        <dbReference type="Proteomes" id="UP001500064"/>
    </source>
</evidence>
<dbReference type="EMBL" id="BAAAMU010000166">
    <property type="protein sequence ID" value="GAA1689567.1"/>
    <property type="molecule type" value="Genomic_DNA"/>
</dbReference>
<evidence type="ECO:0000256" key="1">
    <source>
        <dbReference type="SAM" id="MobiDB-lite"/>
    </source>
</evidence>
<evidence type="ECO:0000313" key="2">
    <source>
        <dbReference type="EMBL" id="GAA1689567.1"/>
    </source>
</evidence>
<gene>
    <name evidence="2" type="ORF">GCM10009733_102390</name>
</gene>